<evidence type="ECO:0000256" key="1">
    <source>
        <dbReference type="SAM" id="MobiDB-lite"/>
    </source>
</evidence>
<keyword evidence="4" id="KW-1185">Reference proteome</keyword>
<accession>A0ABT9G2S8</accession>
<dbReference type="RefSeq" id="WP_305749252.1">
    <property type="nucleotide sequence ID" value="NZ_JAUZEE010000003.1"/>
</dbReference>
<protein>
    <recommendedName>
        <fullName evidence="5">FUSC family protein</fullName>
    </recommendedName>
</protein>
<feature type="transmembrane region" description="Helical" evidence="2">
    <location>
        <begin position="224"/>
        <end position="249"/>
    </location>
</feature>
<gene>
    <name evidence="3" type="ORF">Q8X39_08715</name>
</gene>
<evidence type="ECO:0008006" key="5">
    <source>
        <dbReference type="Google" id="ProtNLM"/>
    </source>
</evidence>
<feature type="region of interest" description="Disordered" evidence="1">
    <location>
        <begin position="377"/>
        <end position="440"/>
    </location>
</feature>
<dbReference type="EMBL" id="JAUZEE010000003">
    <property type="protein sequence ID" value="MDP4300716.1"/>
    <property type="molecule type" value="Genomic_DNA"/>
</dbReference>
<dbReference type="Proteomes" id="UP001235760">
    <property type="component" value="Unassembled WGS sequence"/>
</dbReference>
<feature type="transmembrane region" description="Helical" evidence="2">
    <location>
        <begin position="255"/>
        <end position="283"/>
    </location>
</feature>
<comment type="caution">
    <text evidence="3">The sequence shown here is derived from an EMBL/GenBank/DDBJ whole genome shotgun (WGS) entry which is preliminary data.</text>
</comment>
<keyword evidence="2" id="KW-0812">Transmembrane</keyword>
<evidence type="ECO:0000256" key="2">
    <source>
        <dbReference type="SAM" id="Phobius"/>
    </source>
</evidence>
<organism evidence="3 4">
    <name type="scientific">Leptothrix discophora</name>
    <dbReference type="NCBI Taxonomy" id="89"/>
    <lineage>
        <taxon>Bacteria</taxon>
        <taxon>Pseudomonadati</taxon>
        <taxon>Pseudomonadota</taxon>
        <taxon>Betaproteobacteria</taxon>
        <taxon>Burkholderiales</taxon>
        <taxon>Sphaerotilaceae</taxon>
        <taxon>Leptothrix</taxon>
    </lineage>
</organism>
<evidence type="ECO:0000313" key="4">
    <source>
        <dbReference type="Proteomes" id="UP001235760"/>
    </source>
</evidence>
<evidence type="ECO:0000313" key="3">
    <source>
        <dbReference type="EMBL" id="MDP4300716.1"/>
    </source>
</evidence>
<sequence>MKARDSGQVEGASPGGDPGRAALPMQALAWLLLPVLAIGAGQLRASPGDMPPVALAVGPAVVVAMQAAHASRGRCVLLLAIVLAACELVAQRISQPFGLDLAQRLLDGLGSGALVAWQACFTSRQVQRILAELARDRRPPPLRRLSATARLVVMSLLPLALVAGLAIVGLHLVMQALSDAHDAMQDLEHLRLLFYSHVLASTLSVLLAVPLLGRVPAPRPGGRLLLGIVAGALVLGLALGQSMGAMYALPLYTFLGGWLGGMFGAALSVLLSLSLLLHVDGLLVGASPFNGPDGYVVLLATTFRLMVVGMLGMVWNEPRARHARRRTERDARSGAATFRNVMALEWHLARAGYGRGARSRRPVLWLHIDLPVNRPEGSHSTLAPLSAAQAPDDPASGPEIQMMTIGPIGSLTPAGAQPSDNVDAPLRRPHGDGLDSSLPSPRLPALMQALARGLRGHDAVVPIAGEALIVLVDDLERAAVANVVQRLDVLLLREGRRHLAPAEIRQAVQVHAGAAAFLLTSARYLSIDL</sequence>
<feature type="transmembrane region" description="Helical" evidence="2">
    <location>
        <begin position="147"/>
        <end position="172"/>
    </location>
</feature>
<name>A0ABT9G2S8_LEPDI</name>
<reference evidence="3 4" key="1">
    <citation type="submission" date="2023-08" db="EMBL/GenBank/DDBJ databases">
        <authorList>
            <person name="Roldan D.M."/>
            <person name="Menes R.J."/>
        </authorList>
    </citation>
    <scope>NUCLEOTIDE SEQUENCE [LARGE SCALE GENOMIC DNA]</scope>
    <source>
        <strain evidence="3 4">CCM 2812</strain>
    </source>
</reference>
<keyword evidence="2" id="KW-1133">Transmembrane helix</keyword>
<proteinExistence type="predicted"/>
<feature type="transmembrane region" description="Helical" evidence="2">
    <location>
        <begin position="295"/>
        <end position="315"/>
    </location>
</feature>
<feature type="transmembrane region" description="Helical" evidence="2">
    <location>
        <begin position="192"/>
        <end position="212"/>
    </location>
</feature>
<keyword evidence="2" id="KW-0472">Membrane</keyword>